<dbReference type="HOGENOM" id="CLU_3086260_0_0_6"/>
<dbReference type="Proteomes" id="UP000002045">
    <property type="component" value="Chromosome"/>
</dbReference>
<organism evidence="1 2">
    <name type="scientific">Xenorhabdus bovienii (strain SS-2004)</name>
    <name type="common">Xenorhabdus nematophila subsp. bovienii</name>
    <dbReference type="NCBI Taxonomy" id="406818"/>
    <lineage>
        <taxon>Bacteria</taxon>
        <taxon>Pseudomonadati</taxon>
        <taxon>Pseudomonadota</taxon>
        <taxon>Gammaproteobacteria</taxon>
        <taxon>Enterobacterales</taxon>
        <taxon>Morganellaceae</taxon>
        <taxon>Xenorhabdus</taxon>
    </lineage>
</organism>
<proteinExistence type="predicted"/>
<dbReference type="STRING" id="406818.XBJ1_1517"/>
<dbReference type="KEGG" id="xbo:XBJ1_1517"/>
<evidence type="ECO:0000313" key="1">
    <source>
        <dbReference type="EMBL" id="CBJ80644.1"/>
    </source>
</evidence>
<name>D3V092_XENBS</name>
<accession>D3V092</accession>
<dbReference type="AlphaFoldDB" id="D3V092"/>
<gene>
    <name evidence="1" type="ordered locus">XBJ1_1517</name>
</gene>
<dbReference type="EMBL" id="FN667741">
    <property type="protein sequence ID" value="CBJ80644.1"/>
    <property type="molecule type" value="Genomic_DNA"/>
</dbReference>
<evidence type="ECO:0000313" key="2">
    <source>
        <dbReference type="Proteomes" id="UP000002045"/>
    </source>
</evidence>
<protein>
    <submittedName>
        <fullName evidence="1">Uncharacterized protein</fullName>
    </submittedName>
</protein>
<reference evidence="1" key="1">
    <citation type="journal article" date="2011" name="PLoS ONE">
        <title>The entomopathogenic bacterial endosymbionts xenorhabdus and photorhabdus: convergent lifestyles from divergent genomes.</title>
        <authorList>
            <person name="Chaston J.M."/>
            <person name="Suen G."/>
            <person name="Tucker S.L."/>
            <person name="Andersen A.W."/>
            <person name="Bhasin A."/>
            <person name="Bode E."/>
            <person name="Bode H.B."/>
            <person name="Brachmann A.O."/>
            <person name="Cowles C.E."/>
            <person name="Cowles K.N."/>
            <person name="Darby C."/>
            <person name="de Leon L."/>
            <person name="Drace K."/>
            <person name="Du Z."/>
            <person name="Givaudan A."/>
            <person name="Herbert Tran E.E."/>
            <person name="Jewell K.A."/>
            <person name="Knack J.J."/>
            <person name="Krasomil-Osterfeld K.C."/>
            <person name="Kukor R."/>
            <person name="Lanois A."/>
            <person name="Latreille P."/>
            <person name="Leimgruber N.K."/>
            <person name="Lipke C.M."/>
            <person name="Liu R."/>
            <person name="Lu X."/>
            <person name="Martens E.C."/>
            <person name="Marri P.R."/>
            <person name="Medigue C."/>
            <person name="Menard M.L."/>
            <person name="Miller N.M."/>
            <person name="Morales-Soto N."/>
            <person name="Norton S."/>
            <person name="Ogier J.C."/>
            <person name="Orchard S.S."/>
            <person name="Park D."/>
            <person name="Park Y."/>
            <person name="Qurollo B.A."/>
            <person name="Sugar D.R."/>
            <person name="Richards G.R."/>
            <person name="Rouy Z."/>
            <person name="Slominski B."/>
            <person name="Slominski K."/>
            <person name="Snyder H."/>
            <person name="Tjaden B.C."/>
            <person name="van der Hoeven R."/>
            <person name="Welch R.D."/>
            <person name="Wheeler C."/>
            <person name="Xiang B."/>
            <person name="Barbazuk B."/>
            <person name="Gaudriault S."/>
            <person name="Goodner B."/>
            <person name="Slater S.C."/>
            <person name="Forst S."/>
            <person name="Goldman B.S."/>
            <person name="Goodrich-Blair H."/>
        </authorList>
    </citation>
    <scope>NUCLEOTIDE SEQUENCE [LARGE SCALE GENOMIC DNA]</scope>
    <source>
        <strain evidence="1">SS-2004</strain>
    </source>
</reference>
<sequence length="52" mass="5720">MGHDIDRIMEAFKRVSDQGHRSGFAQKTEALTRCSANATKPTDLTLSGPYLP</sequence>